<dbReference type="KEGG" id="slia:HA039_22460"/>
<dbReference type="PANTHER" id="PTHR40267:SF1">
    <property type="entry name" value="BLR3294 PROTEIN"/>
    <property type="match status" value="1"/>
</dbReference>
<dbReference type="RefSeq" id="WP_167032775.1">
    <property type="nucleotide sequence ID" value="NZ_CP050177.1"/>
</dbReference>
<sequence>MTTVGLLCPGHAAEDDFPRIEMLLGTDVRLPLVHADMGEPDRLAEGVAELRLAGAECVVWASASGSFMYGWDGAHEHTRALAVAAGLPASSTSFAFAHAVRALGVGRVAVAAGYPRDVTDRFVAFLKAAGTEVVSDGAGGPDLAGGPAGDGGEADSREEVMELARAADHPDAQAVLLPDTALHTVAYLPELEESLGKPVLTANQVTVWEGLRLTERRARGRGLGALFAGPE</sequence>
<gene>
    <name evidence="2" type="ORF">HA039_22460</name>
</gene>
<dbReference type="InterPro" id="IPR053714">
    <property type="entry name" value="Iso_Racemase_Enz_sf"/>
</dbReference>
<feature type="region of interest" description="Disordered" evidence="1">
    <location>
        <begin position="136"/>
        <end position="155"/>
    </location>
</feature>
<dbReference type="EMBL" id="CP050177">
    <property type="protein sequence ID" value="QIQ04680.1"/>
    <property type="molecule type" value="Genomic_DNA"/>
</dbReference>
<evidence type="ECO:0000256" key="1">
    <source>
        <dbReference type="SAM" id="MobiDB-lite"/>
    </source>
</evidence>
<dbReference type="Proteomes" id="UP000501179">
    <property type="component" value="Chromosome"/>
</dbReference>
<proteinExistence type="predicted"/>
<keyword evidence="3" id="KW-1185">Reference proteome</keyword>
<name>A0A6G9H2I2_9ACTN</name>
<evidence type="ECO:0000313" key="2">
    <source>
        <dbReference type="EMBL" id="QIQ04680.1"/>
    </source>
</evidence>
<accession>A0A6G9H2I2</accession>
<protein>
    <submittedName>
        <fullName evidence="2">Decarboxylase</fullName>
    </submittedName>
</protein>
<dbReference type="Pfam" id="PF17645">
    <property type="entry name" value="Amdase"/>
    <property type="match status" value="1"/>
</dbReference>
<dbReference type="Gene3D" id="3.40.50.12500">
    <property type="match status" value="1"/>
</dbReference>
<evidence type="ECO:0000313" key="3">
    <source>
        <dbReference type="Proteomes" id="UP000501179"/>
    </source>
</evidence>
<reference evidence="2 3" key="1">
    <citation type="submission" date="2020-03" db="EMBL/GenBank/DDBJ databases">
        <title>A novel species.</title>
        <authorList>
            <person name="Gao J."/>
        </authorList>
    </citation>
    <scope>NUCLEOTIDE SEQUENCE [LARGE SCALE GENOMIC DNA]</scope>
    <source>
        <strain evidence="2 3">QMT-12</strain>
    </source>
</reference>
<dbReference type="AlphaFoldDB" id="A0A6G9H2I2"/>
<dbReference type="PANTHER" id="PTHR40267">
    <property type="entry name" value="BLR3294 PROTEIN"/>
    <property type="match status" value="1"/>
</dbReference>
<organism evidence="2 3">
    <name type="scientific">Streptomyces liangshanensis</name>
    <dbReference type="NCBI Taxonomy" id="2717324"/>
    <lineage>
        <taxon>Bacteria</taxon>
        <taxon>Bacillati</taxon>
        <taxon>Actinomycetota</taxon>
        <taxon>Actinomycetes</taxon>
        <taxon>Kitasatosporales</taxon>
        <taxon>Streptomycetaceae</taxon>
        <taxon>Streptomyces</taxon>
    </lineage>
</organism>
<feature type="compositionally biased region" description="Gly residues" evidence="1">
    <location>
        <begin position="137"/>
        <end position="151"/>
    </location>
</feature>
<dbReference type="InterPro" id="IPR026286">
    <property type="entry name" value="MaiA/AMDase"/>
</dbReference>